<dbReference type="EMBL" id="JJPU01000181">
    <property type="protein sequence ID" value="KKG92435.1"/>
    <property type="molecule type" value="Genomic_DNA"/>
</dbReference>
<comment type="caution">
    <text evidence="1">The sequence shown here is derived from an EMBL/GenBank/DDBJ whole genome shotgun (WGS) entry which is preliminary data.</text>
</comment>
<dbReference type="Proteomes" id="UP000033835">
    <property type="component" value="Unassembled WGS sequence"/>
</dbReference>
<dbReference type="Proteomes" id="UP000034253">
    <property type="component" value="Unassembled WGS sequence"/>
</dbReference>
<dbReference type="Proteomes" id="UP000034657">
    <property type="component" value="Unassembled WGS sequence"/>
</dbReference>
<evidence type="ECO:0000313" key="2">
    <source>
        <dbReference type="EMBL" id="KKG95447.1"/>
    </source>
</evidence>
<dbReference type="RefSeq" id="WP_048039421.1">
    <property type="nucleotide sequence ID" value="NZ_JJPT01000005.1"/>
</dbReference>
<dbReference type="Proteomes" id="UP000034468">
    <property type="component" value="Unassembled WGS sequence"/>
</dbReference>
<evidence type="ECO:0000313" key="6">
    <source>
        <dbReference type="Proteomes" id="UP000034253"/>
    </source>
</evidence>
<evidence type="ECO:0000313" key="8">
    <source>
        <dbReference type="Proteomes" id="UP000034657"/>
    </source>
</evidence>
<evidence type="ECO:0000313" key="1">
    <source>
        <dbReference type="EMBL" id="KKG92435.1"/>
    </source>
</evidence>
<dbReference type="EMBL" id="JJPT01000005">
    <property type="protein sequence ID" value="KKG95447.1"/>
    <property type="molecule type" value="Genomic_DNA"/>
</dbReference>
<dbReference type="PATRIC" id="fig|2209.45.peg.2344"/>
<name>A0A0F8LGU3_METMZ</name>
<gene>
    <name evidence="4" type="ORF">DU56_15980</name>
    <name evidence="1" type="ORF">DU66_10585</name>
    <name evidence="3" type="ORF">DU68_16325</name>
    <name evidence="2" type="ORF">DU69_06305</name>
</gene>
<evidence type="ECO:0000313" key="4">
    <source>
        <dbReference type="EMBL" id="KKH04019.1"/>
    </source>
</evidence>
<reference evidence="5 6" key="1">
    <citation type="journal article" date="2015" name="ISME J.">
        <title>Genomic and phenotypic differentiation among Methanosarcina mazei populations from Columbia River sediment.</title>
        <authorList>
            <person name="Youngblut N.D."/>
            <person name="Wirth J.S."/>
            <person name="Henriksen J.R."/>
            <person name="Smith M."/>
            <person name="Simon H."/>
            <person name="Metcalf W.W."/>
            <person name="Whitaker R.J."/>
        </authorList>
    </citation>
    <scope>NUCLEOTIDE SEQUENCE [LARGE SCALE GENOMIC DNA]</scope>
    <source>
        <strain evidence="2 8">3.H.M.1A.1</strain>
        <strain evidence="1 7">3.H.M.1B.1</strain>
        <strain evidence="3 5">3.H.M.1B.2</strain>
        <strain evidence="4 6">3.H.M.1B.5</strain>
    </source>
</reference>
<protein>
    <recommendedName>
        <fullName evidence="9">TIGR04255 family protein</fullName>
    </recommendedName>
</protein>
<dbReference type="EMBL" id="JJPW01000005">
    <property type="protein sequence ID" value="KKH04019.1"/>
    <property type="molecule type" value="Genomic_DNA"/>
</dbReference>
<sequence length="247" mass="29285">MNTKYKKNYLTVVIARIDFSSRLNTDELPKDLRQTILKICPISEPKKIINQEFKFDQNEKVEVKADVYGTEWNFHANMKEKQFVISPNFLSISYHKYESFEKLKSEFLPVVEKLFEAYPDIEIVRLGLRYVNEINLFEQNPLSWEKYLNSNLLSMFEIPDNKEAILRGFSELIFNTEDMNLVFKYGMHNPDFPASIKKKIFILDFDAQYICLQELKDIQLNLITAHDEIEKLFEKSITSELRVKLNE</sequence>
<organism evidence="1 7">
    <name type="scientific">Methanosarcina mazei</name>
    <name type="common">Methanosarcina frisia</name>
    <dbReference type="NCBI Taxonomy" id="2209"/>
    <lineage>
        <taxon>Archaea</taxon>
        <taxon>Methanobacteriati</taxon>
        <taxon>Methanobacteriota</taxon>
        <taxon>Stenosarchaea group</taxon>
        <taxon>Methanomicrobia</taxon>
        <taxon>Methanosarcinales</taxon>
        <taxon>Methanosarcinaceae</taxon>
        <taxon>Methanosarcina</taxon>
    </lineage>
</organism>
<dbReference type="NCBIfam" id="TIGR04255">
    <property type="entry name" value="sporadTIGR04255"/>
    <property type="match status" value="1"/>
</dbReference>
<dbReference type="EMBL" id="JJPV01000134">
    <property type="protein sequence ID" value="KKG95822.1"/>
    <property type="molecule type" value="Genomic_DNA"/>
</dbReference>
<dbReference type="InterPro" id="IPR026349">
    <property type="entry name" value="CHP04255"/>
</dbReference>
<proteinExistence type="predicted"/>
<evidence type="ECO:0000313" key="7">
    <source>
        <dbReference type="Proteomes" id="UP000034468"/>
    </source>
</evidence>
<evidence type="ECO:0008006" key="9">
    <source>
        <dbReference type="Google" id="ProtNLM"/>
    </source>
</evidence>
<evidence type="ECO:0000313" key="3">
    <source>
        <dbReference type="EMBL" id="KKG95822.1"/>
    </source>
</evidence>
<dbReference type="AlphaFoldDB" id="A0A0F8LGU3"/>
<accession>A0A0F8LGU3</accession>
<evidence type="ECO:0000313" key="5">
    <source>
        <dbReference type="Proteomes" id="UP000033835"/>
    </source>
</evidence>